<protein>
    <submittedName>
        <fullName evidence="2">Polysaccharide pyruvyl transferase family protein</fullName>
    </submittedName>
</protein>
<dbReference type="GO" id="GO:0016740">
    <property type="term" value="F:transferase activity"/>
    <property type="evidence" value="ECO:0007669"/>
    <property type="project" value="UniProtKB-KW"/>
</dbReference>
<dbReference type="Pfam" id="PF04230">
    <property type="entry name" value="PS_pyruv_trans"/>
    <property type="match status" value="1"/>
</dbReference>
<keyword evidence="2" id="KW-0808">Transferase</keyword>
<accession>A0ABU9TH03</accession>
<dbReference type="EMBL" id="JBBMQX010000007">
    <property type="protein sequence ID" value="MEM5532997.1"/>
    <property type="molecule type" value="Genomic_DNA"/>
</dbReference>
<dbReference type="Proteomes" id="UP001457661">
    <property type="component" value="Unassembled WGS sequence"/>
</dbReference>
<reference evidence="2 3" key="1">
    <citation type="submission" date="2024-03" db="EMBL/GenBank/DDBJ databases">
        <title>Community enrichment and isolation of bacterial strains for fucoidan degradation.</title>
        <authorList>
            <person name="Sichert A."/>
        </authorList>
    </citation>
    <scope>NUCLEOTIDE SEQUENCE [LARGE SCALE GENOMIC DNA]</scope>
    <source>
        <strain evidence="2 3">AS26</strain>
    </source>
</reference>
<evidence type="ECO:0000313" key="2">
    <source>
        <dbReference type="EMBL" id="MEM5532997.1"/>
    </source>
</evidence>
<dbReference type="InterPro" id="IPR007345">
    <property type="entry name" value="Polysacch_pyruvyl_Trfase"/>
</dbReference>
<keyword evidence="3" id="KW-1185">Reference proteome</keyword>
<organism evidence="2 3">
    <name type="scientific">Pseudoalteromonas arctica</name>
    <dbReference type="NCBI Taxonomy" id="394751"/>
    <lineage>
        <taxon>Bacteria</taxon>
        <taxon>Pseudomonadati</taxon>
        <taxon>Pseudomonadota</taxon>
        <taxon>Gammaproteobacteria</taxon>
        <taxon>Alteromonadales</taxon>
        <taxon>Pseudoalteromonadaceae</taxon>
        <taxon>Pseudoalteromonas</taxon>
    </lineage>
</organism>
<evidence type="ECO:0000313" key="3">
    <source>
        <dbReference type="Proteomes" id="UP001457661"/>
    </source>
</evidence>
<comment type="caution">
    <text evidence="2">The sequence shown here is derived from an EMBL/GenBank/DDBJ whole genome shotgun (WGS) entry which is preliminary data.</text>
</comment>
<gene>
    <name evidence="2" type="ORF">WNY57_11195</name>
</gene>
<dbReference type="RefSeq" id="WP_342879756.1">
    <property type="nucleotide sequence ID" value="NZ_JBBMQX010000007.1"/>
</dbReference>
<feature type="domain" description="Polysaccharide pyruvyl transferase" evidence="1">
    <location>
        <begin position="62"/>
        <end position="205"/>
    </location>
</feature>
<name>A0ABU9TH03_9GAMM</name>
<evidence type="ECO:0000259" key="1">
    <source>
        <dbReference type="Pfam" id="PF04230"/>
    </source>
</evidence>
<sequence>MKFKTIEIKLKELTKQIGTRKNDLRLNYCIENNAGDSFNEKFINDYFNKTVSKYTLGNQEHYLFCGSILSRANENSIVIGAGLISESVKFNGCKALIGCRGRLTLQRINVIKESLKPSFLGDPGLMVNEMLEKGVLKSQLNPDKIGIIPHFVDYDQVVKLLDGDDKYLIINIKRDYKDVCNDILKCHTILSSSLHGLIFADGLSVKNSWVKFSDKIVGGDFKFRDYYSVMDKGKLPPVECVSLEDLGKAASGAFVSVNPNYHQMLKTISEYFG</sequence>
<proteinExistence type="predicted"/>